<dbReference type="OrthoDB" id="5810718at2759"/>
<accession>A0A0D8XWA9</accession>
<dbReference type="STRING" id="29172.A0A0D8XWA9"/>
<organism evidence="1 2">
    <name type="scientific">Dictyocaulus viviparus</name>
    <name type="common">Bovine lungworm</name>
    <dbReference type="NCBI Taxonomy" id="29172"/>
    <lineage>
        <taxon>Eukaryota</taxon>
        <taxon>Metazoa</taxon>
        <taxon>Ecdysozoa</taxon>
        <taxon>Nematoda</taxon>
        <taxon>Chromadorea</taxon>
        <taxon>Rhabditida</taxon>
        <taxon>Rhabditina</taxon>
        <taxon>Rhabditomorpha</taxon>
        <taxon>Strongyloidea</taxon>
        <taxon>Metastrongylidae</taxon>
        <taxon>Dictyocaulus</taxon>
    </lineage>
</organism>
<proteinExistence type="predicted"/>
<dbReference type="EMBL" id="KN716282">
    <property type="protein sequence ID" value="KJH48064.1"/>
    <property type="molecule type" value="Genomic_DNA"/>
</dbReference>
<reference evidence="1 2" key="1">
    <citation type="submission" date="2013-11" db="EMBL/GenBank/DDBJ databases">
        <title>Draft genome of the bovine lungworm Dictyocaulus viviparus.</title>
        <authorList>
            <person name="Mitreva M."/>
        </authorList>
    </citation>
    <scope>NUCLEOTIDE SEQUENCE [LARGE SCALE GENOMIC DNA]</scope>
    <source>
        <strain evidence="1 2">HannoverDv2000</strain>
    </source>
</reference>
<keyword evidence="2" id="KW-1185">Reference proteome</keyword>
<gene>
    <name evidence="1" type="ORF">DICVIV_05859</name>
</gene>
<sequence length="275" mass="31409">MDRYTTIIRSDMKKGKLEGNFEMLSLEVEIKEQAELNRIIVRILPSESTECAILVDYVLTIDKETSEVRNDLWEPGKVVFEKHTKSNGLLSLMATAVQILSPVDLSHPTAYRNFEIRSGPNSFHVDLRLLAELGGPLFTAWKVRQEAGLDFVEVTDVPAEDIKVLLHATARFGSIVIHKDNFLIMSILSSQYRMLTVLREVESYLIAAKMPLIRKLEFAAELRMARLYHMTMREIGPNAVEELHRYLRDNGNRLQDLHWALRSALGVNADYICIP</sequence>
<reference evidence="2" key="2">
    <citation type="journal article" date="2016" name="Sci. Rep.">
        <title>Dictyocaulus viviparus genome, variome and transcriptome elucidate lungworm biology and support future intervention.</title>
        <authorList>
            <person name="McNulty S.N."/>
            <person name="Strube C."/>
            <person name="Rosa B.A."/>
            <person name="Martin J.C."/>
            <person name="Tyagi R."/>
            <person name="Choi Y.J."/>
            <person name="Wang Q."/>
            <person name="Hallsworth Pepin K."/>
            <person name="Zhang X."/>
            <person name="Ozersky P."/>
            <person name="Wilson R.K."/>
            <person name="Sternberg P.W."/>
            <person name="Gasser R.B."/>
            <person name="Mitreva M."/>
        </authorList>
    </citation>
    <scope>NUCLEOTIDE SEQUENCE [LARGE SCALE GENOMIC DNA]</scope>
    <source>
        <strain evidence="2">HannoverDv2000</strain>
    </source>
</reference>
<evidence type="ECO:0000313" key="2">
    <source>
        <dbReference type="Proteomes" id="UP000053766"/>
    </source>
</evidence>
<dbReference type="AlphaFoldDB" id="A0A0D8XWA9"/>
<protein>
    <submittedName>
        <fullName evidence="1">Uncharacterized protein</fullName>
    </submittedName>
</protein>
<dbReference type="Proteomes" id="UP000053766">
    <property type="component" value="Unassembled WGS sequence"/>
</dbReference>
<name>A0A0D8XWA9_DICVI</name>
<evidence type="ECO:0000313" key="1">
    <source>
        <dbReference type="EMBL" id="KJH48064.1"/>
    </source>
</evidence>